<dbReference type="RefSeq" id="XP_022923748.1">
    <property type="nucleotide sequence ID" value="XM_023067980.1"/>
</dbReference>
<evidence type="ECO:0000256" key="7">
    <source>
        <dbReference type="SAM" id="SignalP"/>
    </source>
</evidence>
<evidence type="ECO:0000259" key="8">
    <source>
        <dbReference type="Pfam" id="PF13947"/>
    </source>
</evidence>
<dbReference type="EC" id="2.7.11.1" evidence="2"/>
<feature type="chain" id="PRO_5027098812" description="non-specific serine/threonine protein kinase" evidence="7">
    <location>
        <begin position="24"/>
        <end position="273"/>
    </location>
</feature>
<comment type="catalytic activity">
    <reaction evidence="6">
        <text>L-seryl-[protein] + ATP = O-phospho-L-seryl-[protein] + ADP + H(+)</text>
        <dbReference type="Rhea" id="RHEA:17989"/>
        <dbReference type="Rhea" id="RHEA-COMP:9863"/>
        <dbReference type="Rhea" id="RHEA-COMP:11604"/>
        <dbReference type="ChEBI" id="CHEBI:15378"/>
        <dbReference type="ChEBI" id="CHEBI:29999"/>
        <dbReference type="ChEBI" id="CHEBI:30616"/>
        <dbReference type="ChEBI" id="CHEBI:83421"/>
        <dbReference type="ChEBI" id="CHEBI:456216"/>
        <dbReference type="EC" id="2.7.11.1"/>
    </reaction>
</comment>
<dbReference type="Pfam" id="PF14380">
    <property type="entry name" value="WAK_assoc"/>
    <property type="match status" value="1"/>
</dbReference>
<keyword evidence="3 7" id="KW-0732">Signal</keyword>
<feature type="signal peptide" evidence="7">
    <location>
        <begin position="1"/>
        <end position="23"/>
    </location>
</feature>
<evidence type="ECO:0000256" key="5">
    <source>
        <dbReference type="ARBA" id="ARBA00047899"/>
    </source>
</evidence>
<accession>A0A6J1EAH3</accession>
<evidence type="ECO:0000256" key="6">
    <source>
        <dbReference type="ARBA" id="ARBA00048679"/>
    </source>
</evidence>
<dbReference type="GO" id="GO:0016020">
    <property type="term" value="C:membrane"/>
    <property type="evidence" value="ECO:0007669"/>
    <property type="project" value="UniProtKB-SubCell"/>
</dbReference>
<dbReference type="Proteomes" id="UP000504609">
    <property type="component" value="Unplaced"/>
</dbReference>
<comment type="subcellular location">
    <subcellularLocation>
        <location evidence="1">Membrane</location>
        <topology evidence="1">Single-pass membrane protein</topology>
    </subcellularLocation>
</comment>
<dbReference type="PANTHER" id="PTHR33138:SF75">
    <property type="entry name" value="WALL-ASSOCIATED RECEPTOR KINASE GALACTURONAN-BINDING DOMAIN-CONTAINING PROTEIN"/>
    <property type="match status" value="1"/>
</dbReference>
<organism evidence="10 11">
    <name type="scientific">Cucurbita moschata</name>
    <name type="common">Winter crookneck squash</name>
    <name type="synonym">Cucurbita pepo var. moschata</name>
    <dbReference type="NCBI Taxonomy" id="3662"/>
    <lineage>
        <taxon>Eukaryota</taxon>
        <taxon>Viridiplantae</taxon>
        <taxon>Streptophyta</taxon>
        <taxon>Embryophyta</taxon>
        <taxon>Tracheophyta</taxon>
        <taxon>Spermatophyta</taxon>
        <taxon>Magnoliopsida</taxon>
        <taxon>eudicotyledons</taxon>
        <taxon>Gunneridae</taxon>
        <taxon>Pentapetalae</taxon>
        <taxon>rosids</taxon>
        <taxon>fabids</taxon>
        <taxon>Cucurbitales</taxon>
        <taxon>Cucurbitaceae</taxon>
        <taxon>Cucurbiteae</taxon>
        <taxon>Cucurbita</taxon>
    </lineage>
</organism>
<feature type="domain" description="Wall-associated receptor kinase C-terminal" evidence="9">
    <location>
        <begin position="159"/>
        <end position="238"/>
    </location>
</feature>
<keyword evidence="4" id="KW-0325">Glycoprotein</keyword>
<dbReference type="AlphaFoldDB" id="A0A6J1EAH3"/>
<feature type="domain" description="Wall-associated receptor kinase galacturonan-binding" evidence="8">
    <location>
        <begin position="31"/>
        <end position="94"/>
    </location>
</feature>
<proteinExistence type="predicted"/>
<evidence type="ECO:0000259" key="9">
    <source>
        <dbReference type="Pfam" id="PF14380"/>
    </source>
</evidence>
<name>A0A6J1EAH3_CUCMO</name>
<evidence type="ECO:0000256" key="2">
    <source>
        <dbReference type="ARBA" id="ARBA00012513"/>
    </source>
</evidence>
<dbReference type="Pfam" id="PF13947">
    <property type="entry name" value="GUB_WAK_bind"/>
    <property type="match status" value="1"/>
</dbReference>
<evidence type="ECO:0000256" key="4">
    <source>
        <dbReference type="ARBA" id="ARBA00023180"/>
    </source>
</evidence>
<dbReference type="GeneID" id="111431361"/>
<evidence type="ECO:0000313" key="10">
    <source>
        <dbReference type="Proteomes" id="UP000504609"/>
    </source>
</evidence>
<protein>
    <recommendedName>
        <fullName evidence="2">non-specific serine/threonine protein kinase</fullName>
        <ecNumber evidence="2">2.7.11.1</ecNumber>
    </recommendedName>
</protein>
<evidence type="ECO:0000256" key="1">
    <source>
        <dbReference type="ARBA" id="ARBA00004167"/>
    </source>
</evidence>
<keyword evidence="10" id="KW-1185">Reference proteome</keyword>
<dbReference type="KEGG" id="cmos:111431361"/>
<gene>
    <name evidence="11" type="primary">LOC111431361</name>
</gene>
<dbReference type="InterPro" id="IPR025287">
    <property type="entry name" value="WAK_GUB"/>
</dbReference>
<evidence type="ECO:0000313" key="11">
    <source>
        <dbReference type="RefSeq" id="XP_022923748.1"/>
    </source>
</evidence>
<reference evidence="11" key="1">
    <citation type="submission" date="2025-08" db="UniProtKB">
        <authorList>
            <consortium name="RefSeq"/>
        </authorList>
    </citation>
    <scope>IDENTIFICATION</scope>
    <source>
        <tissue evidence="11">Young leaves</tissue>
    </source>
</reference>
<dbReference type="GO" id="GO:0004674">
    <property type="term" value="F:protein serine/threonine kinase activity"/>
    <property type="evidence" value="ECO:0007669"/>
    <property type="project" value="UniProtKB-EC"/>
</dbReference>
<dbReference type="PANTHER" id="PTHR33138">
    <property type="entry name" value="OS01G0690200 PROTEIN"/>
    <property type="match status" value="1"/>
</dbReference>
<sequence>MDFKRTPFLFIIFFIILTPQTLSSDEKFEACAPKSCGKGPNISYPFRVAHSHSPFCGLPTFDITCRHEYPVIKISGEDYIIREISYQAHSFLVANAAVYDVKCPTPLHNFTLHRTPFTYTPDHIGFFFFYNCTSLPPKFSYPIHCSNTTKLHSFAAFHDGFMEHMNFSVDSCQSSVEVPIDIPNQDDDFSGLLRKSYSDVLKMGFTLNWSAQNCSNCETSGGRCGFESNEFVCFCPDGPHLQTCKQGNFLGNKSCSCSNLSSVFLFLLVNNLS</sequence>
<dbReference type="InterPro" id="IPR032872">
    <property type="entry name" value="WAK_assoc_C"/>
</dbReference>
<dbReference type="GO" id="GO:0030247">
    <property type="term" value="F:polysaccharide binding"/>
    <property type="evidence" value="ECO:0007669"/>
    <property type="project" value="InterPro"/>
</dbReference>
<comment type="catalytic activity">
    <reaction evidence="5">
        <text>L-threonyl-[protein] + ATP = O-phospho-L-threonyl-[protein] + ADP + H(+)</text>
        <dbReference type="Rhea" id="RHEA:46608"/>
        <dbReference type="Rhea" id="RHEA-COMP:11060"/>
        <dbReference type="Rhea" id="RHEA-COMP:11605"/>
        <dbReference type="ChEBI" id="CHEBI:15378"/>
        <dbReference type="ChEBI" id="CHEBI:30013"/>
        <dbReference type="ChEBI" id="CHEBI:30616"/>
        <dbReference type="ChEBI" id="CHEBI:61977"/>
        <dbReference type="ChEBI" id="CHEBI:456216"/>
        <dbReference type="EC" id="2.7.11.1"/>
    </reaction>
</comment>
<evidence type="ECO:0000256" key="3">
    <source>
        <dbReference type="ARBA" id="ARBA00022729"/>
    </source>
</evidence>